<evidence type="ECO:0000313" key="2">
    <source>
        <dbReference type="Proteomes" id="UP000031668"/>
    </source>
</evidence>
<dbReference type="AlphaFoldDB" id="A0A0C2IA07"/>
<accession>A0A0C2IA07</accession>
<organism evidence="1 2">
    <name type="scientific">Thelohanellus kitauei</name>
    <name type="common">Myxosporean</name>
    <dbReference type="NCBI Taxonomy" id="669202"/>
    <lineage>
        <taxon>Eukaryota</taxon>
        <taxon>Metazoa</taxon>
        <taxon>Cnidaria</taxon>
        <taxon>Myxozoa</taxon>
        <taxon>Myxosporea</taxon>
        <taxon>Bivalvulida</taxon>
        <taxon>Platysporina</taxon>
        <taxon>Myxobolidae</taxon>
        <taxon>Thelohanellus</taxon>
    </lineage>
</organism>
<protein>
    <submittedName>
        <fullName evidence="1">Uncharacterized protein</fullName>
    </submittedName>
</protein>
<keyword evidence="2" id="KW-1185">Reference proteome</keyword>
<reference evidence="1 2" key="1">
    <citation type="journal article" date="2014" name="Genome Biol. Evol.">
        <title>The genome of the myxosporean Thelohanellus kitauei shows adaptations to nutrient acquisition within its fish host.</title>
        <authorList>
            <person name="Yang Y."/>
            <person name="Xiong J."/>
            <person name="Zhou Z."/>
            <person name="Huo F."/>
            <person name="Miao W."/>
            <person name="Ran C."/>
            <person name="Liu Y."/>
            <person name="Zhang J."/>
            <person name="Feng J."/>
            <person name="Wang M."/>
            <person name="Wang M."/>
            <person name="Wang L."/>
            <person name="Yao B."/>
        </authorList>
    </citation>
    <scope>NUCLEOTIDE SEQUENCE [LARGE SCALE GENOMIC DNA]</scope>
    <source>
        <strain evidence="1">Wuqing</strain>
    </source>
</reference>
<evidence type="ECO:0000313" key="1">
    <source>
        <dbReference type="EMBL" id="KII62078.1"/>
    </source>
</evidence>
<name>A0A0C2IA07_THEKT</name>
<gene>
    <name evidence="1" type="ORF">RF11_02579</name>
</gene>
<dbReference type="EMBL" id="JWZT01005118">
    <property type="protein sequence ID" value="KII62078.1"/>
    <property type="molecule type" value="Genomic_DNA"/>
</dbReference>
<sequence>MMKSIYEWKTPLFARLKEENQIDVIDHIVQLSEDKYPKNLKSSILEDFPLNIIQKIGDYMLSEKEIETTSWQFHILYRSCILFFRYNLFIQNKKIEVFFKLLILLISKTAVTFNDEVVGEIMICLAAASKIEKFKIDIVQKCILINLSKHIYSPKSIKLYRLLILIILDTHDNVYESFQDIKICKQIKYCFDELLKIGMEDQKLVDLLVVLLDVFVKRNKELCYELIDEETLMLILVPMLEANVQSTTDLIFEKMKNFYFSYVSENQQILKSKKGRNNIRIVELMIVIFSNQIVKLLHYQKKIILEDKDRNAFIFLCSLLERDVIKLEGSSSIAVKTMIEICKTIVFYLKDKSISVIEPINDMEVREAFINLLSISIVWDRCKCHSYYDIFFANLNDDPWLSKDVLTSSCEILQTIYSSL</sequence>
<comment type="caution">
    <text evidence="1">The sequence shown here is derived from an EMBL/GenBank/DDBJ whole genome shotgun (WGS) entry which is preliminary data.</text>
</comment>
<proteinExistence type="predicted"/>
<dbReference type="Proteomes" id="UP000031668">
    <property type="component" value="Unassembled WGS sequence"/>
</dbReference>